<feature type="region of interest" description="Disordered" evidence="1">
    <location>
        <begin position="1"/>
        <end position="20"/>
    </location>
</feature>
<reference evidence="2 3" key="1">
    <citation type="submission" date="2024-03" db="EMBL/GenBank/DDBJ databases">
        <title>Whole genome sequencing of Streptomyces racemochromogenes, to identify antimicrobial biosynthetic gene clusters.</title>
        <authorList>
            <person name="Suryawanshi P."/>
            <person name="Krishnaraj P.U."/>
            <person name="Arun Y.P."/>
            <person name="Suryawanshi M.P."/>
            <person name="Rakshit O."/>
        </authorList>
    </citation>
    <scope>NUCLEOTIDE SEQUENCE [LARGE SCALE GENOMIC DNA]</scope>
    <source>
        <strain evidence="2 3">AUDT626</strain>
    </source>
</reference>
<accession>A0ABW7PQE0</accession>
<protein>
    <submittedName>
        <fullName evidence="2">Uncharacterized protein</fullName>
    </submittedName>
</protein>
<feature type="compositionally biased region" description="Polar residues" evidence="1">
    <location>
        <begin position="1"/>
        <end position="10"/>
    </location>
</feature>
<keyword evidence="3" id="KW-1185">Reference proteome</keyword>
<evidence type="ECO:0000313" key="3">
    <source>
        <dbReference type="Proteomes" id="UP001610631"/>
    </source>
</evidence>
<dbReference type="RefSeq" id="WP_395514175.1">
    <property type="nucleotide sequence ID" value="NZ_JBBDHD010000303.1"/>
</dbReference>
<dbReference type="EMBL" id="JBBDHD010000303">
    <property type="protein sequence ID" value="MFH7600639.1"/>
    <property type="molecule type" value="Genomic_DNA"/>
</dbReference>
<gene>
    <name evidence="2" type="ORF">WDV06_36930</name>
</gene>
<name>A0ABW7PQE0_9ACTN</name>
<sequence length="108" mass="11538">MNYANLNGAQVRSAGGDGDGRAMMDLQARCGWASYLTRDGRRVDPRDITDLTQLAKDLSHAPAPAVRPATAVRFYDPALAEAIAVNAESAFAELWRKVGSRPGRGGHA</sequence>
<evidence type="ECO:0000256" key="1">
    <source>
        <dbReference type="SAM" id="MobiDB-lite"/>
    </source>
</evidence>
<dbReference type="Proteomes" id="UP001610631">
    <property type="component" value="Unassembled WGS sequence"/>
</dbReference>
<evidence type="ECO:0000313" key="2">
    <source>
        <dbReference type="EMBL" id="MFH7600639.1"/>
    </source>
</evidence>
<organism evidence="2 3">
    <name type="scientific">Streptomyces racemochromogenes</name>
    <dbReference type="NCBI Taxonomy" id="67353"/>
    <lineage>
        <taxon>Bacteria</taxon>
        <taxon>Bacillati</taxon>
        <taxon>Actinomycetota</taxon>
        <taxon>Actinomycetes</taxon>
        <taxon>Kitasatosporales</taxon>
        <taxon>Streptomycetaceae</taxon>
        <taxon>Streptomyces</taxon>
    </lineage>
</organism>
<proteinExistence type="predicted"/>
<comment type="caution">
    <text evidence="2">The sequence shown here is derived from an EMBL/GenBank/DDBJ whole genome shotgun (WGS) entry which is preliminary data.</text>
</comment>